<name>A0A1M6DQJ6_9FIRM</name>
<dbReference type="RefSeq" id="WP_073048051.1">
    <property type="nucleotide sequence ID" value="NZ_FQZL01000006.1"/>
</dbReference>
<feature type="coiled-coil region" evidence="1">
    <location>
        <begin position="88"/>
        <end position="122"/>
    </location>
</feature>
<dbReference type="EMBL" id="FQZL01000006">
    <property type="protein sequence ID" value="SHI75248.1"/>
    <property type="molecule type" value="Genomic_DNA"/>
</dbReference>
<evidence type="ECO:0000256" key="1">
    <source>
        <dbReference type="SAM" id="Coils"/>
    </source>
</evidence>
<protein>
    <submittedName>
        <fullName evidence="2">Uncharacterized protein</fullName>
    </submittedName>
</protein>
<dbReference type="STRING" id="1121476.SAMN02745751_00999"/>
<reference evidence="2 3" key="1">
    <citation type="submission" date="2016-11" db="EMBL/GenBank/DDBJ databases">
        <authorList>
            <person name="Jaros S."/>
            <person name="Januszkiewicz K."/>
            <person name="Wedrychowicz H."/>
        </authorList>
    </citation>
    <scope>NUCLEOTIDE SEQUENCE [LARGE SCALE GENOMIC DNA]</scope>
    <source>
        <strain evidence="2 3">DSM 17477</strain>
    </source>
</reference>
<accession>A0A1M6DQJ6</accession>
<sequence>MDIFKKMELISGNYLENDCVGGNEENPLSIELLKLQLVREGVLKELDRITRPVFDSYVNSMKATLFTEYDIDFEEKDIYDDYILHTSNKGIQEKINKIRRVIEMLDNKIIDLEDAMEEEKKHRIFG</sequence>
<keyword evidence="3" id="KW-1185">Reference proteome</keyword>
<evidence type="ECO:0000313" key="2">
    <source>
        <dbReference type="EMBL" id="SHI75248.1"/>
    </source>
</evidence>
<dbReference type="Proteomes" id="UP000184052">
    <property type="component" value="Unassembled WGS sequence"/>
</dbReference>
<evidence type="ECO:0000313" key="3">
    <source>
        <dbReference type="Proteomes" id="UP000184052"/>
    </source>
</evidence>
<keyword evidence="1" id="KW-0175">Coiled coil</keyword>
<dbReference type="AlphaFoldDB" id="A0A1M6DQJ6"/>
<gene>
    <name evidence="2" type="ORF">SAMN02745751_00999</name>
</gene>
<organism evidence="2 3">
    <name type="scientific">Dethiosulfatibacter aminovorans DSM 17477</name>
    <dbReference type="NCBI Taxonomy" id="1121476"/>
    <lineage>
        <taxon>Bacteria</taxon>
        <taxon>Bacillati</taxon>
        <taxon>Bacillota</taxon>
        <taxon>Tissierellia</taxon>
        <taxon>Dethiosulfatibacter</taxon>
    </lineage>
</organism>
<proteinExistence type="predicted"/>